<sequence>MSMSGCVYGRVWVENSVAQRPAVQEGGTGMRVLAQPGNGIPSRRNAITLMFRNPKAATRDFCVHEQIRPARSFFLSCSFL</sequence>
<organism evidence="1 2">
    <name type="scientific">Lasius niger</name>
    <name type="common">Black garden ant</name>
    <dbReference type="NCBI Taxonomy" id="67767"/>
    <lineage>
        <taxon>Eukaryota</taxon>
        <taxon>Metazoa</taxon>
        <taxon>Ecdysozoa</taxon>
        <taxon>Arthropoda</taxon>
        <taxon>Hexapoda</taxon>
        <taxon>Insecta</taxon>
        <taxon>Pterygota</taxon>
        <taxon>Neoptera</taxon>
        <taxon>Endopterygota</taxon>
        <taxon>Hymenoptera</taxon>
        <taxon>Apocrita</taxon>
        <taxon>Aculeata</taxon>
        <taxon>Formicoidea</taxon>
        <taxon>Formicidae</taxon>
        <taxon>Formicinae</taxon>
        <taxon>Lasius</taxon>
        <taxon>Lasius</taxon>
    </lineage>
</organism>
<dbReference type="Proteomes" id="UP000036403">
    <property type="component" value="Unassembled WGS sequence"/>
</dbReference>
<gene>
    <name evidence="1" type="ORF">RF55_238</name>
</gene>
<dbReference type="AlphaFoldDB" id="A0A0J7LB03"/>
<accession>A0A0J7LB03</accession>
<comment type="caution">
    <text evidence="1">The sequence shown here is derived from an EMBL/GenBank/DDBJ whole genome shotgun (WGS) entry which is preliminary data.</text>
</comment>
<keyword evidence="2" id="KW-1185">Reference proteome</keyword>
<proteinExistence type="predicted"/>
<dbReference type="PaxDb" id="67767-A0A0J7LB03"/>
<protein>
    <submittedName>
        <fullName evidence="1">Uncharacterized protein</fullName>
    </submittedName>
</protein>
<evidence type="ECO:0000313" key="2">
    <source>
        <dbReference type="Proteomes" id="UP000036403"/>
    </source>
</evidence>
<reference evidence="1 2" key="1">
    <citation type="submission" date="2015-04" db="EMBL/GenBank/DDBJ databases">
        <title>Lasius niger genome sequencing.</title>
        <authorList>
            <person name="Konorov E.A."/>
            <person name="Nikitin M.A."/>
            <person name="Kirill M.V."/>
            <person name="Chang P."/>
        </authorList>
    </citation>
    <scope>NUCLEOTIDE SEQUENCE [LARGE SCALE GENOMIC DNA]</scope>
    <source>
        <tissue evidence="1">Whole</tissue>
    </source>
</reference>
<dbReference type="EMBL" id="LBMM01000068">
    <property type="protein sequence ID" value="KMR05087.1"/>
    <property type="molecule type" value="Genomic_DNA"/>
</dbReference>
<evidence type="ECO:0000313" key="1">
    <source>
        <dbReference type="EMBL" id="KMR05087.1"/>
    </source>
</evidence>
<name>A0A0J7LB03_LASNI</name>